<name>A0A194S667_RHOGW</name>
<dbReference type="GeneID" id="28977101"/>
<keyword evidence="2" id="KW-0963">Cytoplasm</keyword>
<dbReference type="SUPFAM" id="SSF52799">
    <property type="entry name" value="(Phosphotyrosine protein) phosphatases II"/>
    <property type="match status" value="1"/>
</dbReference>
<dbReference type="STRING" id="578459.A0A194S667"/>
<dbReference type="Proteomes" id="UP000053890">
    <property type="component" value="Unassembled WGS sequence"/>
</dbReference>
<dbReference type="GO" id="GO:0016791">
    <property type="term" value="F:phosphatase activity"/>
    <property type="evidence" value="ECO:0007669"/>
    <property type="project" value="InterPro"/>
</dbReference>
<evidence type="ECO:0000256" key="2">
    <source>
        <dbReference type="ARBA" id="ARBA00022490"/>
    </source>
</evidence>
<gene>
    <name evidence="4" type="ORF">RHOBADRAFT_53073</name>
</gene>
<sequence>MALLDSLVAQEGSEGALYPPINFSMILPGVYRSGHPHKANFDFLDSLHLRSIMYLSPDVYRHDTHSWAQERGLKMFHLPIEVSKDPTVEVDEALVKEALENILDSRNLPILMHDNKGRHVPSILSALLRLATDWTLEAAYGEYRVFLPPEDDWVREKPGKSKKEKERVADLQLIARFPLDSLKYDPHHAPTWLGAAGA</sequence>
<protein>
    <submittedName>
        <fullName evidence="4">Uncharacterized protein</fullName>
    </submittedName>
</protein>
<dbReference type="InterPro" id="IPR020428">
    <property type="entry name" value="PFA-DSPs"/>
</dbReference>
<dbReference type="EMBL" id="KQ474077">
    <property type="protein sequence ID" value="KPV76082.1"/>
    <property type="molecule type" value="Genomic_DNA"/>
</dbReference>
<organism evidence="4 5">
    <name type="scientific">Rhodotorula graminis (strain WP1)</name>
    <dbReference type="NCBI Taxonomy" id="578459"/>
    <lineage>
        <taxon>Eukaryota</taxon>
        <taxon>Fungi</taxon>
        <taxon>Dikarya</taxon>
        <taxon>Basidiomycota</taxon>
        <taxon>Pucciniomycotina</taxon>
        <taxon>Microbotryomycetes</taxon>
        <taxon>Sporidiobolales</taxon>
        <taxon>Sporidiobolaceae</taxon>
        <taxon>Rhodotorula</taxon>
    </lineage>
</organism>
<dbReference type="Gene3D" id="3.90.190.10">
    <property type="entry name" value="Protein tyrosine phosphatase superfamily"/>
    <property type="match status" value="1"/>
</dbReference>
<comment type="subcellular location">
    <subcellularLocation>
        <location evidence="1">Cytoplasm</location>
    </subcellularLocation>
</comment>
<dbReference type="InterPro" id="IPR029021">
    <property type="entry name" value="Prot-tyrosine_phosphatase-like"/>
</dbReference>
<evidence type="ECO:0000256" key="3">
    <source>
        <dbReference type="ARBA" id="ARBA00022801"/>
    </source>
</evidence>
<keyword evidence="3" id="KW-0378">Hydrolase</keyword>
<proteinExistence type="predicted"/>
<keyword evidence="5" id="KW-1185">Reference proteome</keyword>
<dbReference type="GO" id="GO:0005737">
    <property type="term" value="C:cytoplasm"/>
    <property type="evidence" value="ECO:0007669"/>
    <property type="project" value="UniProtKB-SubCell"/>
</dbReference>
<evidence type="ECO:0000256" key="1">
    <source>
        <dbReference type="ARBA" id="ARBA00004496"/>
    </source>
</evidence>
<dbReference type="Pfam" id="PF03162">
    <property type="entry name" value="Y_phosphatase2"/>
    <property type="match status" value="1"/>
</dbReference>
<reference evidence="4 5" key="1">
    <citation type="journal article" date="2015" name="Front. Microbiol.">
        <title>Genome sequence of the plant growth promoting endophytic yeast Rhodotorula graminis WP1.</title>
        <authorList>
            <person name="Firrincieli A."/>
            <person name="Otillar R."/>
            <person name="Salamov A."/>
            <person name="Schmutz J."/>
            <person name="Khan Z."/>
            <person name="Redman R.S."/>
            <person name="Fleck N.D."/>
            <person name="Lindquist E."/>
            <person name="Grigoriev I.V."/>
            <person name="Doty S.L."/>
        </authorList>
    </citation>
    <scope>NUCLEOTIDE SEQUENCE [LARGE SCALE GENOMIC DNA]</scope>
    <source>
        <strain evidence="4 5">WP1</strain>
    </source>
</reference>
<dbReference type="RefSeq" id="XP_018272131.1">
    <property type="nucleotide sequence ID" value="XM_018416653.1"/>
</dbReference>
<dbReference type="GO" id="GO:0052840">
    <property type="term" value="F:inositol diphosphate tetrakisphosphate diphosphatase activity"/>
    <property type="evidence" value="ECO:0007669"/>
    <property type="project" value="TreeGrafter"/>
</dbReference>
<dbReference type="PANTHER" id="PTHR31126">
    <property type="entry name" value="TYROSINE-PROTEIN PHOSPHATASE"/>
    <property type="match status" value="1"/>
</dbReference>
<evidence type="ECO:0000313" key="5">
    <source>
        <dbReference type="Proteomes" id="UP000053890"/>
    </source>
</evidence>
<dbReference type="OrthoDB" id="6375174at2759"/>
<dbReference type="PRINTS" id="PR01911">
    <property type="entry name" value="PFDSPHPHTASE"/>
</dbReference>
<accession>A0A194S667</accession>
<dbReference type="PANTHER" id="PTHR31126:SF74">
    <property type="entry name" value="TYROSINE-PROTEIN PHOSPHATASE-LIKE PROTEIN OCA2"/>
    <property type="match status" value="1"/>
</dbReference>
<dbReference type="InterPro" id="IPR004861">
    <property type="entry name" value="Siw14-like"/>
</dbReference>
<evidence type="ECO:0000313" key="4">
    <source>
        <dbReference type="EMBL" id="KPV76082.1"/>
    </source>
</evidence>
<dbReference type="FunFam" id="3.90.190.10:FF:000035">
    <property type="entry name" value="Tyrosine phosphatase, putative"/>
    <property type="match status" value="1"/>
</dbReference>
<dbReference type="AlphaFoldDB" id="A0A194S667"/>